<dbReference type="Gene3D" id="3.30.40.10">
    <property type="entry name" value="Zinc/RING finger domain, C3HC4 (zinc finger)"/>
    <property type="match status" value="1"/>
</dbReference>
<sequence>MRVVEVSDGRTRGPLSLDDCRCPVCLEIFMEPVTLPCTHTFCKACFLESVDKATLCCPLCRKRVSTWARLNSRNQTLVDQQLWDQIQTCFPLQCQRRLTGQDAAEDEPGVSVCFPRVSQPGELKQEYEDQVTKLTEEKRVLDEEERMASEDYIHRLLAEEEELQQEETRRREDDERLARLLSSQLNSAPVSQVNVGPATVITAKKKKKEVSRGQIEKFLCPLPSNSSFMANKENILLSQEKLQVEHPPSQHTGGSDPPSASVEVQSHPQTPGSHMTGDGSAKRKSSELETSEEEKATVTKQGCRSIPSSSSSSSSSLAVGGPASFGIAELEAELLSRQRQEEEDRRLAVLLQKELDQQEKQRATDRRRGSSDPYLLRQHSRRENDSSDTPTRPPRKKTKTSTPSSAKTRTSSCPKTKKTPFSSPKTKDTPSSSAKTPTSSSSSSSSPKTKDTPSSSAKTPTSSSSSSSSPKTKDTPSSSAKTPSSSSSSSSSSPKTKDTPSSSNRSRKQATLTETFSGLSG</sequence>
<evidence type="ECO:0000256" key="6">
    <source>
        <dbReference type="ARBA" id="ARBA00022771"/>
    </source>
</evidence>
<dbReference type="GO" id="GO:0045739">
    <property type="term" value="P:positive regulation of DNA repair"/>
    <property type="evidence" value="ECO:0007669"/>
    <property type="project" value="UniProtKB-UniRule"/>
</dbReference>
<feature type="compositionally biased region" description="Polar residues" evidence="14">
    <location>
        <begin position="262"/>
        <end position="273"/>
    </location>
</feature>
<dbReference type="InterPro" id="IPR013083">
    <property type="entry name" value="Znf_RING/FYVE/PHD"/>
</dbReference>
<evidence type="ECO:0000313" key="17">
    <source>
        <dbReference type="Proteomes" id="UP000694565"/>
    </source>
</evidence>
<reference evidence="16" key="1">
    <citation type="submission" date="2025-08" db="UniProtKB">
        <authorList>
            <consortium name="Ensembl"/>
        </authorList>
    </citation>
    <scope>IDENTIFICATION</scope>
</reference>
<dbReference type="Pfam" id="PF00097">
    <property type="entry name" value="zf-C3HC4"/>
    <property type="match status" value="1"/>
</dbReference>
<dbReference type="GO" id="GO:0042393">
    <property type="term" value="F:histone binding"/>
    <property type="evidence" value="ECO:0007669"/>
    <property type="project" value="UniProtKB-UniRule"/>
</dbReference>
<comment type="pathway">
    <text evidence="12">Protein modification; protein ubiquitination.</text>
</comment>
<proteinExistence type="inferred from homology"/>
<comment type="domain">
    <text evidence="12">The MIU motif (motif interacting with ubiquitin) mediates the interaction with both 'Lys-48'- and 'Lys-63'-linked ubiquitin chains. The UMI motif mediates interaction with ubiquitin with a preference for 'Lys-63'-linked ubiquitin. The specificity for different types of ubiquitin is mediated by juxtaposition of ubiquitin-binding motifs (MIU and UMI motifs) with LR motifs (LRMs).</text>
</comment>
<evidence type="ECO:0000256" key="8">
    <source>
        <dbReference type="ARBA" id="ARBA00022833"/>
    </source>
</evidence>
<dbReference type="InterPro" id="IPR051657">
    <property type="entry name" value="RNF168/RNF169_E3_ubiq-ligase"/>
</dbReference>
<evidence type="ECO:0000256" key="3">
    <source>
        <dbReference type="ARBA" id="ARBA00022679"/>
    </source>
</evidence>
<evidence type="ECO:0000313" key="16">
    <source>
        <dbReference type="Ensembl" id="ENSCLMP00005010357.1"/>
    </source>
</evidence>
<dbReference type="UniPathway" id="UPA00143"/>
<protein>
    <recommendedName>
        <fullName evidence="2">RING-type E3 ubiquitin transferase</fullName>
        <ecNumber evidence="2">2.3.2.27</ecNumber>
    </recommendedName>
</protein>
<comment type="subcellular location">
    <subcellularLocation>
        <location evidence="12">Nucleus</location>
    </subcellularLocation>
    <text evidence="12">Localizes to double-strand breaks (DSBs) sites of DNA damage.</text>
</comment>
<dbReference type="PANTHER" id="PTHR23328">
    <property type="entry name" value="RING-TYPE DOMAIN-CONTAINING PROTEIN"/>
    <property type="match status" value="1"/>
</dbReference>
<dbReference type="GO" id="GO:0000151">
    <property type="term" value="C:ubiquitin ligase complex"/>
    <property type="evidence" value="ECO:0007669"/>
    <property type="project" value="UniProtKB-UniRule"/>
</dbReference>
<evidence type="ECO:0000256" key="14">
    <source>
        <dbReference type="SAM" id="MobiDB-lite"/>
    </source>
</evidence>
<evidence type="ECO:0000256" key="1">
    <source>
        <dbReference type="ARBA" id="ARBA00000900"/>
    </source>
</evidence>
<feature type="coiled-coil region" evidence="13">
    <location>
        <begin position="124"/>
        <end position="176"/>
    </location>
</feature>
<dbReference type="InterPro" id="IPR001841">
    <property type="entry name" value="Znf_RING"/>
</dbReference>
<keyword evidence="5 12" id="KW-0227">DNA damage</keyword>
<keyword evidence="8 12" id="KW-0862">Zinc</keyword>
<dbReference type="CDD" id="cd16550">
    <property type="entry name" value="RING-HC_RNF168"/>
    <property type="match status" value="1"/>
</dbReference>
<organism evidence="16 17">
    <name type="scientific">Cyclopterus lumpus</name>
    <name type="common">Lumpsucker</name>
    <dbReference type="NCBI Taxonomy" id="8103"/>
    <lineage>
        <taxon>Eukaryota</taxon>
        <taxon>Metazoa</taxon>
        <taxon>Chordata</taxon>
        <taxon>Craniata</taxon>
        <taxon>Vertebrata</taxon>
        <taxon>Euteleostomi</taxon>
        <taxon>Actinopterygii</taxon>
        <taxon>Neopterygii</taxon>
        <taxon>Teleostei</taxon>
        <taxon>Neoteleostei</taxon>
        <taxon>Acanthomorphata</taxon>
        <taxon>Eupercaria</taxon>
        <taxon>Perciformes</taxon>
        <taxon>Cottioidei</taxon>
        <taxon>Cottales</taxon>
        <taxon>Cyclopteridae</taxon>
        <taxon>Cyclopterus</taxon>
    </lineage>
</organism>
<keyword evidence="17" id="KW-1185">Reference proteome</keyword>
<keyword evidence="10 12" id="KW-0234">DNA repair</keyword>
<dbReference type="EC" id="2.3.2.27" evidence="2"/>
<dbReference type="InterPro" id="IPR018957">
    <property type="entry name" value="Znf_C3HC4_RING-type"/>
</dbReference>
<dbReference type="GO" id="GO:0035861">
    <property type="term" value="C:site of double-strand break"/>
    <property type="evidence" value="ECO:0007669"/>
    <property type="project" value="TreeGrafter"/>
</dbReference>
<dbReference type="PROSITE" id="PS50089">
    <property type="entry name" value="ZF_RING_2"/>
    <property type="match status" value="1"/>
</dbReference>
<feature type="compositionally biased region" description="Basic and acidic residues" evidence="14">
    <location>
        <begin position="280"/>
        <end position="297"/>
    </location>
</feature>
<keyword evidence="6 12" id="KW-0863">Zinc-finger</keyword>
<dbReference type="GO" id="GO:0006325">
    <property type="term" value="P:chromatin organization"/>
    <property type="evidence" value="ECO:0007669"/>
    <property type="project" value="UniProtKB-KW"/>
</dbReference>
<dbReference type="GO" id="GO:0061630">
    <property type="term" value="F:ubiquitin protein ligase activity"/>
    <property type="evidence" value="ECO:0007669"/>
    <property type="project" value="UniProtKB-EC"/>
</dbReference>
<evidence type="ECO:0000256" key="13">
    <source>
        <dbReference type="SAM" id="Coils"/>
    </source>
</evidence>
<comment type="catalytic activity">
    <reaction evidence="1 12">
        <text>S-ubiquitinyl-[E2 ubiquitin-conjugating enzyme]-L-cysteine + [acceptor protein]-L-lysine = [E2 ubiquitin-conjugating enzyme]-L-cysteine + N(6)-ubiquitinyl-[acceptor protein]-L-lysine.</text>
        <dbReference type="EC" id="2.3.2.27"/>
    </reaction>
</comment>
<keyword evidence="7 12" id="KW-0833">Ubl conjugation pathway</keyword>
<keyword evidence="9 12" id="KW-0156">Chromatin regulator</keyword>
<feature type="domain" description="RING-type" evidence="15">
    <location>
        <begin position="22"/>
        <end position="61"/>
    </location>
</feature>
<dbReference type="GO" id="GO:0031491">
    <property type="term" value="F:nucleosome binding"/>
    <property type="evidence" value="ECO:0007669"/>
    <property type="project" value="TreeGrafter"/>
</dbReference>
<dbReference type="CDD" id="cd22265">
    <property type="entry name" value="UDM1_RNF168"/>
    <property type="match status" value="1"/>
</dbReference>
<dbReference type="SMART" id="SM00184">
    <property type="entry name" value="RING"/>
    <property type="match status" value="1"/>
</dbReference>
<dbReference type="HAMAP" id="MF_03066">
    <property type="entry name" value="RNF168"/>
    <property type="match status" value="1"/>
</dbReference>
<dbReference type="SUPFAM" id="SSF57850">
    <property type="entry name" value="RING/U-box"/>
    <property type="match status" value="1"/>
</dbReference>
<evidence type="ECO:0000256" key="2">
    <source>
        <dbReference type="ARBA" id="ARBA00012483"/>
    </source>
</evidence>
<evidence type="ECO:0000256" key="12">
    <source>
        <dbReference type="HAMAP-Rule" id="MF_03066"/>
    </source>
</evidence>
<feature type="region of interest" description="Disordered" evidence="14">
    <location>
        <begin position="243"/>
        <end position="321"/>
    </location>
</feature>
<evidence type="ECO:0000256" key="4">
    <source>
        <dbReference type="ARBA" id="ARBA00022723"/>
    </source>
</evidence>
<dbReference type="GO" id="GO:0043130">
    <property type="term" value="F:ubiquitin binding"/>
    <property type="evidence" value="ECO:0007669"/>
    <property type="project" value="UniProtKB-UniRule"/>
</dbReference>
<dbReference type="GO" id="GO:0006302">
    <property type="term" value="P:double-strand break repair"/>
    <property type="evidence" value="ECO:0007669"/>
    <property type="project" value="UniProtKB-UniRule"/>
</dbReference>
<feature type="compositionally biased region" description="Basic and acidic residues" evidence="14">
    <location>
        <begin position="352"/>
        <end position="370"/>
    </location>
</feature>
<dbReference type="GO" id="GO:0008270">
    <property type="term" value="F:zinc ion binding"/>
    <property type="evidence" value="ECO:0007669"/>
    <property type="project" value="UniProtKB-KW"/>
</dbReference>
<keyword evidence="3 12" id="KW-0808">Transferase</keyword>
<reference evidence="16" key="2">
    <citation type="submission" date="2025-09" db="UniProtKB">
        <authorList>
            <consortium name="Ensembl"/>
        </authorList>
    </citation>
    <scope>IDENTIFICATION</scope>
</reference>
<feature type="compositionally biased region" description="Low complexity" evidence="14">
    <location>
        <begin position="400"/>
        <end position="503"/>
    </location>
</feature>
<evidence type="ECO:0000259" key="15">
    <source>
        <dbReference type="PROSITE" id="PS50089"/>
    </source>
</evidence>
<dbReference type="Proteomes" id="UP000694565">
    <property type="component" value="Unplaced"/>
</dbReference>
<keyword evidence="13" id="KW-0175">Coiled coil</keyword>
<keyword evidence="4 12" id="KW-0479">Metal-binding</keyword>
<dbReference type="GO" id="GO:0010212">
    <property type="term" value="P:response to ionizing radiation"/>
    <property type="evidence" value="ECO:0007669"/>
    <property type="project" value="UniProtKB-UniRule"/>
</dbReference>
<comment type="caution">
    <text evidence="12">Lacks conserved residue(s) required for the propagation of feature annotation.</text>
</comment>
<evidence type="ECO:0000256" key="10">
    <source>
        <dbReference type="ARBA" id="ARBA00023204"/>
    </source>
</evidence>
<accession>A0A8C2WZZ3</accession>
<evidence type="ECO:0000256" key="5">
    <source>
        <dbReference type="ARBA" id="ARBA00022763"/>
    </source>
</evidence>
<dbReference type="Ensembl" id="ENSCLMT00005011206.1">
    <property type="protein sequence ID" value="ENSCLMP00005010357.1"/>
    <property type="gene ID" value="ENSCLMG00005005743.1"/>
</dbReference>
<gene>
    <name evidence="12" type="primary">RNF168</name>
</gene>
<comment type="similarity">
    <text evidence="12">Belongs to the RNF168 family.</text>
</comment>
<dbReference type="PANTHER" id="PTHR23328:SF1">
    <property type="entry name" value="E3 UBIQUITIN-PROTEIN LIGASE RNF168"/>
    <property type="match status" value="1"/>
</dbReference>
<keyword evidence="11 12" id="KW-0539">Nucleus</keyword>
<feature type="compositionally biased region" description="Polar residues" evidence="14">
    <location>
        <begin position="509"/>
        <end position="521"/>
    </location>
</feature>
<feature type="region of interest" description="Disordered" evidence="14">
    <location>
        <begin position="352"/>
        <end position="521"/>
    </location>
</feature>
<evidence type="ECO:0000256" key="11">
    <source>
        <dbReference type="ARBA" id="ARBA00023242"/>
    </source>
</evidence>
<dbReference type="AlphaFoldDB" id="A0A8C2WZZ3"/>
<dbReference type="InterPro" id="IPR034725">
    <property type="entry name" value="RNF168"/>
</dbReference>
<dbReference type="GO" id="GO:0016567">
    <property type="term" value="P:protein ubiquitination"/>
    <property type="evidence" value="ECO:0007669"/>
    <property type="project" value="UniProtKB-UniRule"/>
</dbReference>
<dbReference type="CDD" id="cd21952">
    <property type="entry name" value="MIU2_RNF168"/>
    <property type="match status" value="1"/>
</dbReference>
<evidence type="ECO:0000256" key="9">
    <source>
        <dbReference type="ARBA" id="ARBA00022853"/>
    </source>
</evidence>
<name>A0A8C2WZZ3_CYCLU</name>
<dbReference type="GeneTree" id="ENSGT00940000153680"/>
<dbReference type="GO" id="GO:0005634">
    <property type="term" value="C:nucleus"/>
    <property type="evidence" value="ECO:0007669"/>
    <property type="project" value="UniProtKB-SubCell"/>
</dbReference>
<evidence type="ECO:0000256" key="7">
    <source>
        <dbReference type="ARBA" id="ARBA00022786"/>
    </source>
</evidence>